<dbReference type="OrthoDB" id="6626310at2"/>
<dbReference type="EMBL" id="CP003879">
    <property type="protein sequence ID" value="AFU67873.1"/>
    <property type="molecule type" value="Genomic_DNA"/>
</dbReference>
<organism evidence="1 2">
    <name type="scientific">Psychroflexus torquis (strain ATCC 700755 / CIP 106069 / ACAM 623)</name>
    <dbReference type="NCBI Taxonomy" id="313595"/>
    <lineage>
        <taxon>Bacteria</taxon>
        <taxon>Pseudomonadati</taxon>
        <taxon>Bacteroidota</taxon>
        <taxon>Flavobacteriia</taxon>
        <taxon>Flavobacteriales</taxon>
        <taxon>Flavobacteriaceae</taxon>
        <taxon>Psychroflexus</taxon>
    </lineage>
</organism>
<dbReference type="KEGG" id="ptq:P700755_000894"/>
<evidence type="ECO:0000313" key="2">
    <source>
        <dbReference type="Proteomes" id="UP000008514"/>
    </source>
</evidence>
<keyword evidence="2" id="KW-1185">Reference proteome</keyword>
<dbReference type="HOGENOM" id="CLU_466087_0_0_10"/>
<dbReference type="RefSeq" id="WP_015023488.1">
    <property type="nucleotide sequence ID" value="NC_018721.1"/>
</dbReference>
<dbReference type="STRING" id="313595.P700755_000894"/>
<accession>K4IDC3</accession>
<gene>
    <name evidence="1" type="ordered locus">P700755_000894</name>
</gene>
<reference evidence="1" key="2">
    <citation type="submission" date="2012-09" db="EMBL/GenBank/DDBJ databases">
        <title>The complete sequence of Psychroflexus torquis an extreme psychrophile from sea-ice that is stimulated by light.</title>
        <authorList>
            <person name="Feng S."/>
            <person name="Powell S.M."/>
            <person name="Bowman J.P."/>
        </authorList>
    </citation>
    <scope>NUCLEOTIDE SEQUENCE [LARGE SCALE GENOMIC DNA]</scope>
    <source>
        <strain evidence="1">ATCC 700755</strain>
    </source>
</reference>
<proteinExistence type="predicted"/>
<evidence type="ECO:0008006" key="3">
    <source>
        <dbReference type="Google" id="ProtNLM"/>
    </source>
</evidence>
<dbReference type="Proteomes" id="UP000008514">
    <property type="component" value="Chromosome"/>
</dbReference>
<sequence>MIKIRPKIELKPIEKFFLEKSMELLNKRTIDTNRLKLNNPLSTIKELMNVCNDLNKGKLKNHDYALSMAKESIKMLNNKHYIISSTIDIEYFIDLINKIKKDNYTKIVHAGNFLLRDNNGYLNNLFENVFDFINTRQSVSILDFEEMREFSRLIEYLFVELNNHGYSKFYLHRFMTAVFSGLDSINFEERFAIIKSLKDRKEEVFEVIFGLDTTKFDKTKIKIFSNDLKVLNKSDKKRISVVSQGGADIFLEEHKDHFLLSIKVKTKDYYQALNYSRKKLLHILDVLYLGYSDKNLSLISECFILGSHQPEKSSSFPTMYHLDGYYKSNHNLYKELLAKLSSLKSSEINIETINKINSGIRYLRMGGESGELINKFINYWIGLEYLFSTYDAEAYTVGRLREYFKRCHALIYIKRNMNEFHKDIYRLKENEIITNYNDNLEYLKLEKTYDDIILNSKSPLLKFRAHYYKELLNDSNKVRGALENHQKNLEWNLTRIYSIRNEIVHNAAIKEDIAVLTSHLRYYLTFIINGIIDFLINHPKDINNDDLINIDDYFLLQDLSLSSLEKKGVDFKDLIKINNPLELII</sequence>
<protein>
    <recommendedName>
        <fullName evidence="3">Apea-like HEPN domain-containing protein</fullName>
    </recommendedName>
</protein>
<name>K4IDC3_PSYTT</name>
<reference evidence="1" key="1">
    <citation type="submission" date="2006-03" db="EMBL/GenBank/DDBJ databases">
        <authorList>
            <person name="Bowman J."/>
            <person name="Ferriera S."/>
            <person name="Johnson J."/>
            <person name="Kravitz S."/>
            <person name="Halpern A."/>
            <person name="Remington K."/>
            <person name="Beeson K."/>
            <person name="Tran B."/>
            <person name="Rogers Y.-H."/>
            <person name="Friedman R."/>
            <person name="Venter J.C."/>
        </authorList>
    </citation>
    <scope>NUCLEOTIDE SEQUENCE [LARGE SCALE GENOMIC DNA]</scope>
    <source>
        <strain evidence="1">ATCC 700755</strain>
    </source>
</reference>
<dbReference type="eggNOG" id="ENOG502ZB6Y">
    <property type="taxonomic scope" value="Bacteria"/>
</dbReference>
<evidence type="ECO:0000313" key="1">
    <source>
        <dbReference type="EMBL" id="AFU67873.1"/>
    </source>
</evidence>
<dbReference type="AlphaFoldDB" id="K4IDC3"/>